<dbReference type="SUPFAM" id="SSF52540">
    <property type="entry name" value="P-loop containing nucleoside triphosphate hydrolases"/>
    <property type="match status" value="1"/>
</dbReference>
<dbReference type="CDD" id="cd01428">
    <property type="entry name" value="ADK"/>
    <property type="match status" value="1"/>
</dbReference>
<comment type="similarity">
    <text evidence="5">Belongs to the adenylate kinase family. AK3 subfamily.</text>
</comment>
<keyword evidence="1 5" id="KW-0808">Transferase</keyword>
<dbReference type="GO" id="GO:0046041">
    <property type="term" value="P:ITP metabolic process"/>
    <property type="evidence" value="ECO:0007669"/>
    <property type="project" value="UniProtKB-UniRule"/>
</dbReference>
<evidence type="ECO:0000256" key="4">
    <source>
        <dbReference type="ARBA" id="ARBA00023128"/>
    </source>
</evidence>
<evidence type="ECO:0000256" key="3">
    <source>
        <dbReference type="ARBA" id="ARBA00022777"/>
    </source>
</evidence>
<feature type="region of interest" description="NMPbind" evidence="5">
    <location>
        <begin position="40"/>
        <end position="69"/>
    </location>
</feature>
<evidence type="ECO:0000313" key="8">
    <source>
        <dbReference type="Proteomes" id="UP000070133"/>
    </source>
</evidence>
<dbReference type="OrthoDB" id="439792at2759"/>
<dbReference type="EC" id="2.7.4.10" evidence="5"/>
<comment type="subcellular location">
    <subcellularLocation>
        <location evidence="5">Mitochondrion matrix</location>
    </subcellularLocation>
</comment>
<feature type="binding site" evidence="5">
    <location>
        <position position="184"/>
    </location>
    <ligand>
        <name>GTP</name>
        <dbReference type="ChEBI" id="CHEBI:37565"/>
    </ligand>
</feature>
<evidence type="ECO:0000259" key="6">
    <source>
        <dbReference type="Pfam" id="PF05191"/>
    </source>
</evidence>
<dbReference type="GO" id="GO:0005759">
    <property type="term" value="C:mitochondrial matrix"/>
    <property type="evidence" value="ECO:0007669"/>
    <property type="project" value="UniProtKB-SubCell"/>
</dbReference>
<dbReference type="AlphaFoldDB" id="A0A139H930"/>
<dbReference type="InterPro" id="IPR000850">
    <property type="entry name" value="Adenylat/UMP-CMP_kin"/>
</dbReference>
<feature type="binding site" evidence="5">
    <location>
        <begin position="193"/>
        <end position="194"/>
    </location>
    <ligand>
        <name>GTP</name>
        <dbReference type="ChEBI" id="CHEBI:37565"/>
    </ligand>
</feature>
<evidence type="ECO:0000313" key="7">
    <source>
        <dbReference type="EMBL" id="KXS98954.1"/>
    </source>
</evidence>
<comment type="function">
    <text evidence="5">Involved in maintaining the homeostasis of cellular nucleotides by catalyzing the interconversion of nucleoside phosphates. Has GTP:AMP phosphotransferase and ITP:AMP phosphotransferase activities.</text>
</comment>
<keyword evidence="4 5" id="KW-0496">Mitochondrion</keyword>
<comment type="domain">
    <text evidence="5">Consists of three domains, a large central CORE domain and two small peripheral domains, NMPbind and LID, which undergo movements during catalysis. The LID domain closes over the site of phosphoryl transfer upon GTP binding. Assembling and dissambling the active center during each catalytic cycle provides an effective means to prevent GTP hydrolysis.</text>
</comment>
<dbReference type="Gene3D" id="3.40.50.300">
    <property type="entry name" value="P-loop containing nucleotide triphosphate hydrolases"/>
    <property type="match status" value="1"/>
</dbReference>
<feature type="binding site" evidence="5">
    <location>
        <begin position="147"/>
        <end position="150"/>
    </location>
    <ligand>
        <name>AMP</name>
        <dbReference type="ChEBI" id="CHEBI:456215"/>
    </ligand>
</feature>
<dbReference type="Pfam" id="PF05191">
    <property type="entry name" value="ADK_lid"/>
    <property type="match status" value="1"/>
</dbReference>
<feature type="binding site" evidence="5">
    <location>
        <position position="228"/>
    </location>
    <ligand>
        <name>AMP</name>
        <dbReference type="ChEBI" id="CHEBI:456215"/>
    </ligand>
</feature>
<dbReference type="HAMAP" id="MF_03169">
    <property type="entry name" value="Adenylate_kinase_AK3"/>
    <property type="match status" value="1"/>
</dbReference>
<dbReference type="InterPro" id="IPR028586">
    <property type="entry name" value="AK3/Ak4_mitochondrial"/>
</dbReference>
<dbReference type="InterPro" id="IPR027417">
    <property type="entry name" value="P-loop_NTPase"/>
</dbReference>
<feature type="binding site" evidence="5">
    <location>
        <position position="41"/>
    </location>
    <ligand>
        <name>AMP</name>
        <dbReference type="ChEBI" id="CHEBI:456215"/>
    </ligand>
</feature>
<keyword evidence="8" id="KW-1185">Reference proteome</keyword>
<dbReference type="GO" id="GO:0005524">
    <property type="term" value="F:ATP binding"/>
    <property type="evidence" value="ECO:0007669"/>
    <property type="project" value="InterPro"/>
</dbReference>
<keyword evidence="3 5" id="KW-0418">Kinase</keyword>
<feature type="binding site" evidence="5">
    <location>
        <begin position="67"/>
        <end position="69"/>
    </location>
    <ligand>
        <name>AMP</name>
        <dbReference type="ChEBI" id="CHEBI:456215"/>
    </ligand>
</feature>
<dbReference type="PANTHER" id="PTHR23359">
    <property type="entry name" value="NUCLEOTIDE KINASE"/>
    <property type="match status" value="1"/>
</dbReference>
<feature type="binding site" evidence="5">
    <location>
        <position position="46"/>
    </location>
    <ligand>
        <name>AMP</name>
        <dbReference type="ChEBI" id="CHEBI:456215"/>
    </ligand>
</feature>
<protein>
    <recommendedName>
        <fullName evidence="5">GTP:AMP phosphotransferase, mitochondrial</fullName>
        <ecNumber evidence="5">2.7.4.10</ecNumber>
    </recommendedName>
    <alternativeName>
        <fullName evidence="5">Adenylate kinase 3</fullName>
        <shortName evidence="5">AK 3</shortName>
    </alternativeName>
</protein>
<dbReference type="Proteomes" id="UP000070133">
    <property type="component" value="Unassembled WGS sequence"/>
</dbReference>
<evidence type="ECO:0000256" key="1">
    <source>
        <dbReference type="ARBA" id="ARBA00022679"/>
    </source>
</evidence>
<evidence type="ECO:0000256" key="2">
    <source>
        <dbReference type="ARBA" id="ARBA00022741"/>
    </source>
</evidence>
<dbReference type="STRING" id="321146.A0A139H930"/>
<feature type="binding site" evidence="5">
    <location>
        <begin position="19"/>
        <end position="24"/>
    </location>
    <ligand>
        <name>GTP</name>
        <dbReference type="ChEBI" id="CHEBI:37565"/>
    </ligand>
</feature>
<dbReference type="GO" id="GO:0046899">
    <property type="term" value="F:nucleoside triphosphate adenylate kinase activity"/>
    <property type="evidence" value="ECO:0007669"/>
    <property type="project" value="UniProtKB-UniRule"/>
</dbReference>
<dbReference type="EMBL" id="LFZN01000102">
    <property type="protein sequence ID" value="KXS98954.1"/>
    <property type="molecule type" value="Genomic_DNA"/>
</dbReference>
<sequence>MTTFGLRKAARIILIGAPGVGKGTQTERLLKRFPQLSAISSGDLLRDNVRNRTPLGIQAEALMNRGALVPDSMILRLIRNALTTKGWLIPADGIKPITLNYSSASADLNPAAANDGLPPDNWINLPLDLDTGYRYSEHPDASFVLDGFPRNEAQAAQLEKMVPVNLAIHVHTPADIIAERMSNRWIHPASGRVYNTTFNAPKVKGKDDVTGEPLIQRDDDKPETWRNRLKTFEDTSRGLLDYYNRRGVLWKVEGNSSDEISPKLFREFEKRFARDFVAF</sequence>
<dbReference type="GO" id="GO:0046039">
    <property type="term" value="P:GTP metabolic process"/>
    <property type="evidence" value="ECO:0007669"/>
    <property type="project" value="UniProtKB-UniRule"/>
</dbReference>
<accession>A0A139H930</accession>
<dbReference type="Pfam" id="PF00406">
    <property type="entry name" value="ADK"/>
    <property type="match status" value="2"/>
</dbReference>
<keyword evidence="5" id="KW-0342">GTP-binding</keyword>
<dbReference type="GO" id="GO:0006172">
    <property type="term" value="P:ADP biosynthetic process"/>
    <property type="evidence" value="ECO:0007669"/>
    <property type="project" value="UniProtKB-UniRule"/>
</dbReference>
<keyword evidence="2 5" id="KW-0547">Nucleotide-binding</keyword>
<dbReference type="PROSITE" id="PS00113">
    <property type="entry name" value="ADENYLATE_KINASE"/>
    <property type="match status" value="1"/>
</dbReference>
<comment type="subunit">
    <text evidence="5">Monomer.</text>
</comment>
<feature type="binding site" evidence="5">
    <location>
        <position position="154"/>
    </location>
    <ligand>
        <name>AMP</name>
        <dbReference type="ChEBI" id="CHEBI:456215"/>
    </ligand>
</feature>
<feature type="binding site" evidence="5">
    <location>
        <position position="257"/>
    </location>
    <ligand>
        <name>GTP</name>
        <dbReference type="ChEBI" id="CHEBI:37565"/>
    </ligand>
</feature>
<dbReference type="InterPro" id="IPR033690">
    <property type="entry name" value="Adenylat_kinase_CS"/>
</dbReference>
<gene>
    <name evidence="5" type="primary">ADK2</name>
    <name evidence="7" type="ORF">AC578_4982</name>
</gene>
<dbReference type="HAMAP" id="MF_00235">
    <property type="entry name" value="Adenylate_kinase_Adk"/>
    <property type="match status" value="1"/>
</dbReference>
<dbReference type="InterPro" id="IPR007862">
    <property type="entry name" value="Adenylate_kinase_lid-dom"/>
</dbReference>
<feature type="region of interest" description="LID" evidence="5">
    <location>
        <begin position="183"/>
        <end position="220"/>
    </location>
</feature>
<comment type="caution">
    <text evidence="7">The sequence shown here is derived from an EMBL/GenBank/DDBJ whole genome shotgun (WGS) entry which is preliminary data.</text>
</comment>
<dbReference type="GO" id="GO:0046033">
    <property type="term" value="P:AMP metabolic process"/>
    <property type="evidence" value="ECO:0007669"/>
    <property type="project" value="UniProtKB-UniRule"/>
</dbReference>
<name>A0A139H930_9PEZI</name>
<reference evidence="7 8" key="1">
    <citation type="submission" date="2015-07" db="EMBL/GenBank/DDBJ databases">
        <title>Comparative genomics of the Sigatoka disease complex on banana suggests a link between parallel evolutionary changes in Pseudocercospora fijiensis and Pseudocercospora eumusae and increased virulence on the banana host.</title>
        <authorList>
            <person name="Chang T.-C."/>
            <person name="Salvucci A."/>
            <person name="Crous P.W."/>
            <person name="Stergiopoulos I."/>
        </authorList>
    </citation>
    <scope>NUCLEOTIDE SEQUENCE [LARGE SCALE GENOMIC DNA]</scope>
    <source>
        <strain evidence="7 8">CBS 114824</strain>
    </source>
</reference>
<comment type="catalytic activity">
    <reaction evidence="5">
        <text>a ribonucleoside 5'-triphosphate + AMP = a ribonucleoside 5'-diphosphate + ADP</text>
        <dbReference type="Rhea" id="RHEA:13749"/>
        <dbReference type="ChEBI" id="CHEBI:57930"/>
        <dbReference type="ChEBI" id="CHEBI:61557"/>
        <dbReference type="ChEBI" id="CHEBI:456215"/>
        <dbReference type="ChEBI" id="CHEBI:456216"/>
        <dbReference type="EC" id="2.7.4.10"/>
    </reaction>
</comment>
<organism evidence="7 8">
    <name type="scientific">Pseudocercospora eumusae</name>
    <dbReference type="NCBI Taxonomy" id="321146"/>
    <lineage>
        <taxon>Eukaryota</taxon>
        <taxon>Fungi</taxon>
        <taxon>Dikarya</taxon>
        <taxon>Ascomycota</taxon>
        <taxon>Pezizomycotina</taxon>
        <taxon>Dothideomycetes</taxon>
        <taxon>Dothideomycetidae</taxon>
        <taxon>Mycosphaerellales</taxon>
        <taxon>Mycosphaerellaceae</taxon>
        <taxon>Pseudocercospora</taxon>
    </lineage>
</organism>
<dbReference type="PRINTS" id="PR00094">
    <property type="entry name" value="ADENYLTKNASE"/>
</dbReference>
<evidence type="ECO:0000256" key="5">
    <source>
        <dbReference type="HAMAP-Rule" id="MF_03169"/>
    </source>
</evidence>
<dbReference type="GO" id="GO:0004017">
    <property type="term" value="F:AMP kinase activity"/>
    <property type="evidence" value="ECO:0007669"/>
    <property type="project" value="InterPro"/>
</dbReference>
<proteinExistence type="inferred from homology"/>
<feature type="binding site" evidence="5">
    <location>
        <position position="217"/>
    </location>
    <ligand>
        <name>AMP</name>
        <dbReference type="ChEBI" id="CHEBI:456215"/>
    </ligand>
</feature>
<dbReference type="GO" id="GO:0005525">
    <property type="term" value="F:GTP binding"/>
    <property type="evidence" value="ECO:0007669"/>
    <property type="project" value="UniProtKB-KW"/>
</dbReference>
<feature type="domain" description="Adenylate kinase active site lid" evidence="6">
    <location>
        <begin position="184"/>
        <end position="219"/>
    </location>
</feature>